<dbReference type="InterPro" id="IPR036514">
    <property type="entry name" value="SGNH_hydro_sf"/>
</dbReference>
<sequence length="179" mass="18804">MASENGRWRAAGEGRAEKAARGMLFVGNSHTYQPKELGGLPGAVGRLTAALGAQVSTDSVTQGGADLLDLWEEFNSFVTSRRKDGAASWDVVVLQVGKGTEESQRFALTDHLAIPQQLVARGLPLNVPDGGRSGPWPEENEVEQLNKSMEEYTAALLSAGLAAAPTGFLPGSSVVGREG</sequence>
<keyword evidence="2" id="KW-1185">Reference proteome</keyword>
<comment type="caution">
    <text evidence="1">The sequence shown here is derived from an EMBL/GenBank/DDBJ whole genome shotgun (WGS) entry which is preliminary data.</text>
</comment>
<organism evidence="1 2">
    <name type="scientific">Symbiodinium microadriaticum</name>
    <name type="common">Dinoflagellate</name>
    <name type="synonym">Zooxanthella microadriatica</name>
    <dbReference type="NCBI Taxonomy" id="2951"/>
    <lineage>
        <taxon>Eukaryota</taxon>
        <taxon>Sar</taxon>
        <taxon>Alveolata</taxon>
        <taxon>Dinophyceae</taxon>
        <taxon>Suessiales</taxon>
        <taxon>Symbiodiniaceae</taxon>
        <taxon>Symbiodinium</taxon>
    </lineage>
</organism>
<evidence type="ECO:0000313" key="1">
    <source>
        <dbReference type="EMBL" id="OLQ01505.1"/>
    </source>
</evidence>
<name>A0A1Q9E251_SYMMI</name>
<dbReference type="AlphaFoldDB" id="A0A1Q9E251"/>
<protein>
    <submittedName>
        <fullName evidence="1">Uncharacterized protein</fullName>
    </submittedName>
</protein>
<accession>A0A1Q9E251</accession>
<dbReference type="EMBL" id="LSRX01000290">
    <property type="protein sequence ID" value="OLQ01505.1"/>
    <property type="molecule type" value="Genomic_DNA"/>
</dbReference>
<gene>
    <name evidence="1" type="ORF">AK812_SmicGene15759</name>
</gene>
<dbReference type="Proteomes" id="UP000186817">
    <property type="component" value="Unassembled WGS sequence"/>
</dbReference>
<proteinExistence type="predicted"/>
<reference evidence="1 2" key="1">
    <citation type="submission" date="2016-02" db="EMBL/GenBank/DDBJ databases">
        <title>Genome analysis of coral dinoflagellate symbionts highlights evolutionary adaptations to a symbiotic lifestyle.</title>
        <authorList>
            <person name="Aranda M."/>
            <person name="Li Y."/>
            <person name="Liew Y.J."/>
            <person name="Baumgarten S."/>
            <person name="Simakov O."/>
            <person name="Wilson M."/>
            <person name="Piel J."/>
            <person name="Ashoor H."/>
            <person name="Bougouffa S."/>
            <person name="Bajic V.B."/>
            <person name="Ryu T."/>
            <person name="Ravasi T."/>
            <person name="Bayer T."/>
            <person name="Micklem G."/>
            <person name="Kim H."/>
            <person name="Bhak J."/>
            <person name="Lajeunesse T.C."/>
            <person name="Voolstra C.R."/>
        </authorList>
    </citation>
    <scope>NUCLEOTIDE SEQUENCE [LARGE SCALE GENOMIC DNA]</scope>
    <source>
        <strain evidence="1 2">CCMP2467</strain>
    </source>
</reference>
<dbReference type="Gene3D" id="3.40.50.1110">
    <property type="entry name" value="SGNH hydrolase"/>
    <property type="match status" value="1"/>
</dbReference>
<evidence type="ECO:0000313" key="2">
    <source>
        <dbReference type="Proteomes" id="UP000186817"/>
    </source>
</evidence>